<dbReference type="Proteomes" id="UP000800096">
    <property type="component" value="Unassembled WGS sequence"/>
</dbReference>
<proteinExistence type="predicted"/>
<gene>
    <name evidence="1" type="ORF">BDU57DRAFT_173754</name>
</gene>
<accession>A0A6A5QQM3</accession>
<evidence type="ECO:0000313" key="1">
    <source>
        <dbReference type="EMBL" id="KAF1917689.1"/>
    </source>
</evidence>
<reference evidence="1" key="1">
    <citation type="journal article" date="2020" name="Stud. Mycol.">
        <title>101 Dothideomycetes genomes: a test case for predicting lifestyles and emergence of pathogens.</title>
        <authorList>
            <person name="Haridas S."/>
            <person name="Albert R."/>
            <person name="Binder M."/>
            <person name="Bloem J."/>
            <person name="Labutti K."/>
            <person name="Salamov A."/>
            <person name="Andreopoulos B."/>
            <person name="Baker S."/>
            <person name="Barry K."/>
            <person name="Bills G."/>
            <person name="Bluhm B."/>
            <person name="Cannon C."/>
            <person name="Castanera R."/>
            <person name="Culley D."/>
            <person name="Daum C."/>
            <person name="Ezra D."/>
            <person name="Gonzalez J."/>
            <person name="Henrissat B."/>
            <person name="Kuo A."/>
            <person name="Liang C."/>
            <person name="Lipzen A."/>
            <person name="Lutzoni F."/>
            <person name="Magnuson J."/>
            <person name="Mondo S."/>
            <person name="Nolan M."/>
            <person name="Ohm R."/>
            <person name="Pangilinan J."/>
            <person name="Park H.-J."/>
            <person name="Ramirez L."/>
            <person name="Alfaro M."/>
            <person name="Sun H."/>
            <person name="Tritt A."/>
            <person name="Yoshinaga Y."/>
            <person name="Zwiers L.-H."/>
            <person name="Turgeon B."/>
            <person name="Goodwin S."/>
            <person name="Spatafora J."/>
            <person name="Crous P."/>
            <person name="Grigoriev I."/>
        </authorList>
    </citation>
    <scope>NUCLEOTIDE SEQUENCE</scope>
    <source>
        <strain evidence="1">HMLAC05119</strain>
    </source>
</reference>
<keyword evidence="2" id="KW-1185">Reference proteome</keyword>
<sequence length="147" mass="15949">MGLGAPLLICAASIHPPVNTNPAIHLSHRQLTTVKGSVLDCAVEVAAGWACMQIQGAKLLRLASFPPCPRAQQRLGTSHEIQFALENTTHTQGYNVRPKLAHVQQRSTEARFRNYHRAEVVLCMLHVHRNSASATSAPSIVASKTLT</sequence>
<name>A0A6A5QQM3_AMPQU</name>
<dbReference type="EMBL" id="ML979134">
    <property type="protein sequence ID" value="KAF1917689.1"/>
    <property type="molecule type" value="Genomic_DNA"/>
</dbReference>
<organism evidence="1 2">
    <name type="scientific">Ampelomyces quisqualis</name>
    <name type="common">Powdery mildew agent</name>
    <dbReference type="NCBI Taxonomy" id="50730"/>
    <lineage>
        <taxon>Eukaryota</taxon>
        <taxon>Fungi</taxon>
        <taxon>Dikarya</taxon>
        <taxon>Ascomycota</taxon>
        <taxon>Pezizomycotina</taxon>
        <taxon>Dothideomycetes</taxon>
        <taxon>Pleosporomycetidae</taxon>
        <taxon>Pleosporales</taxon>
        <taxon>Pleosporineae</taxon>
        <taxon>Phaeosphaeriaceae</taxon>
        <taxon>Ampelomyces</taxon>
    </lineage>
</organism>
<evidence type="ECO:0000313" key="2">
    <source>
        <dbReference type="Proteomes" id="UP000800096"/>
    </source>
</evidence>
<protein>
    <submittedName>
        <fullName evidence="1">Uncharacterized protein</fullName>
    </submittedName>
</protein>
<dbReference type="AlphaFoldDB" id="A0A6A5QQM3"/>